<dbReference type="OrthoDB" id="9786940at2"/>
<keyword evidence="2" id="KW-0479">Metal-binding</keyword>
<dbReference type="KEGG" id="bko:CKF48_19440"/>
<evidence type="ECO:0000256" key="3">
    <source>
        <dbReference type="ARBA" id="ARBA00022842"/>
    </source>
</evidence>
<proteinExistence type="predicted"/>
<evidence type="ECO:0000256" key="1">
    <source>
        <dbReference type="ARBA" id="ARBA00001946"/>
    </source>
</evidence>
<evidence type="ECO:0000313" key="4">
    <source>
        <dbReference type="EMBL" id="ASV69292.1"/>
    </source>
</evidence>
<dbReference type="GO" id="GO:0006107">
    <property type="term" value="P:oxaloacetate metabolic process"/>
    <property type="evidence" value="ECO:0007669"/>
    <property type="project" value="TreeGrafter"/>
</dbReference>
<organism evidence="4 5">
    <name type="scientific">Cytobacillus kochii</name>
    <dbReference type="NCBI Taxonomy" id="859143"/>
    <lineage>
        <taxon>Bacteria</taxon>
        <taxon>Bacillati</taxon>
        <taxon>Bacillota</taxon>
        <taxon>Bacilli</taxon>
        <taxon>Bacillales</taxon>
        <taxon>Bacillaceae</taxon>
        <taxon>Cytobacillus</taxon>
    </lineage>
</organism>
<reference evidence="4 5" key="1">
    <citation type="submission" date="2017-08" db="EMBL/GenBank/DDBJ databases">
        <title>Complete Genome Sequence of Bacillus kochii Oregon-R-modENCODE STRAIN BDGP4, isolated from Drosophila melanogaster gut.</title>
        <authorList>
            <person name="Wan K.H."/>
            <person name="Yu C."/>
            <person name="Park S."/>
            <person name="Hammonds A.S."/>
            <person name="Booth B.W."/>
            <person name="Celniker S.E."/>
        </authorList>
    </citation>
    <scope>NUCLEOTIDE SEQUENCE [LARGE SCALE GENOMIC DNA]</scope>
    <source>
        <strain evidence="4 5">BDGP4</strain>
    </source>
</reference>
<evidence type="ECO:0000256" key="2">
    <source>
        <dbReference type="ARBA" id="ARBA00022723"/>
    </source>
</evidence>
<dbReference type="InterPro" id="IPR040442">
    <property type="entry name" value="Pyrv_kinase-like_dom_sf"/>
</dbReference>
<dbReference type="InterPro" id="IPR015813">
    <property type="entry name" value="Pyrv/PenolPyrv_kinase-like_dom"/>
</dbReference>
<gene>
    <name evidence="4" type="ORF">CKF48_19440</name>
</gene>
<keyword evidence="3" id="KW-0460">Magnesium</keyword>
<accession>A0A248TMB8</accession>
<dbReference type="EMBL" id="CP022983">
    <property type="protein sequence ID" value="ASV69292.1"/>
    <property type="molecule type" value="Genomic_DNA"/>
</dbReference>
<dbReference type="Gene3D" id="3.20.20.60">
    <property type="entry name" value="Phosphoenolpyruvate-binding domains"/>
    <property type="match status" value="1"/>
</dbReference>
<dbReference type="Proteomes" id="UP000215137">
    <property type="component" value="Chromosome"/>
</dbReference>
<dbReference type="InterPro" id="IPR039480">
    <property type="entry name" value="C-C_Bond_Lyase-like"/>
</dbReference>
<name>A0A248TMB8_9BACI</name>
<dbReference type="PANTHER" id="PTHR32308">
    <property type="entry name" value="LYASE BETA SUBUNIT, PUTATIVE (AFU_ORTHOLOGUE AFUA_4G13030)-RELATED"/>
    <property type="match status" value="1"/>
</dbReference>
<keyword evidence="5" id="KW-1185">Reference proteome</keyword>
<comment type="cofactor">
    <cofactor evidence="1">
        <name>Mg(2+)</name>
        <dbReference type="ChEBI" id="CHEBI:18420"/>
    </cofactor>
</comment>
<dbReference type="PANTHER" id="PTHR32308:SF10">
    <property type="entry name" value="CITRATE LYASE SUBUNIT BETA"/>
    <property type="match status" value="1"/>
</dbReference>
<keyword evidence="4" id="KW-0456">Lyase</keyword>
<protein>
    <submittedName>
        <fullName evidence="4">Citrate lyase subunit beta</fullName>
    </submittedName>
</protein>
<dbReference type="SUPFAM" id="SSF51621">
    <property type="entry name" value="Phosphoenolpyruvate/pyruvate domain"/>
    <property type="match status" value="1"/>
</dbReference>
<dbReference type="Pfam" id="PF15617">
    <property type="entry name" value="C-C_Bond_Lyase"/>
    <property type="match status" value="1"/>
</dbReference>
<evidence type="ECO:0000313" key="5">
    <source>
        <dbReference type="Proteomes" id="UP000215137"/>
    </source>
</evidence>
<sequence>MRLFTDLSQAALDEYFFKEPTTFNKYTPKNELAYALAATLYMPATRPAIHQDLINKKHAGLTSVVICLEDSIGDLEVEIAERELQHSLHKLQQDISRGFITLEELPLLFIRIRNKEQLVRLITLFKDEWQLLTGIVIPKFSSIDGEDMLQLVSEIRNSGHELYAMPILETKEVLFKETRMEELKKLKGIFDKYAHFILNIRIGATDFCGLLGIRRNTSTSLYDIAVLRDCLADIMNFFQRAPNTYLLSGPVWEHFVSKEKVNVLSNQTEQIMDSSSFMNKLPKEMRGFIAEILLDISNGIIGKTIIHPTQITPVQALNTVTYEEYNDAMDILNHSNGARGVMKSASQNKMNEMKPHYYWAKKIELKSRVYGVLNEQYNTIDFFQQLSHDRRHRAHAGEAKYQL</sequence>
<dbReference type="GO" id="GO:0016829">
    <property type="term" value="F:lyase activity"/>
    <property type="evidence" value="ECO:0007669"/>
    <property type="project" value="UniProtKB-KW"/>
</dbReference>
<dbReference type="RefSeq" id="WP_095372855.1">
    <property type="nucleotide sequence ID" value="NZ_CP022983.1"/>
</dbReference>
<dbReference type="AlphaFoldDB" id="A0A248TMB8"/>
<dbReference type="GO" id="GO:0000287">
    <property type="term" value="F:magnesium ion binding"/>
    <property type="evidence" value="ECO:0007669"/>
    <property type="project" value="TreeGrafter"/>
</dbReference>